<evidence type="ECO:0000256" key="1">
    <source>
        <dbReference type="SAM" id="Phobius"/>
    </source>
</evidence>
<sequence length="333" mass="38182">MQRSIFVRALWWKEYRQTRVLLWLMILVGFFSTAYLHMRDFWFGSQQVLERQLEYLAKTQESNWLLLTDYGGFLLLLVLGGFLLSLWQLGHDRRNQVSEQTFALPYSRSVIYVTKWMVGAAYIVLVVTVSMALDILVLKLSQAGAYVHIIDFASRGFHIIFVTVATYTFTLFIGSFTGSWTSQAAFSIISLYLPEFFRLMLSNLMYVLMIRPEYQELRMRGTFWDKLNVMNWVLHEGGHYPYAFVGIVSLLLFIAGTVLFSRNPLENNGKLVLFPMLEKVFIAGFVLCSALLCGSLLKGAVFSGRIGYAVGVVVGTVLGYIIIRTLTRMRIRI</sequence>
<keyword evidence="1" id="KW-0812">Transmembrane</keyword>
<reference evidence="2 3" key="1">
    <citation type="submission" date="2022-05" db="EMBL/GenBank/DDBJ databases">
        <title>Genome Sequencing of Bee-Associated Microbes.</title>
        <authorList>
            <person name="Dunlap C."/>
        </authorList>
    </citation>
    <scope>NUCLEOTIDE SEQUENCE [LARGE SCALE GENOMIC DNA]</scope>
    <source>
        <strain evidence="2 3">NRRL NRS-1438</strain>
    </source>
</reference>
<dbReference type="PRINTS" id="PR02026">
    <property type="entry name" value="YTRCYTRDABC"/>
</dbReference>
<comment type="caution">
    <text evidence="2">The sequence shown here is derived from an EMBL/GenBank/DDBJ whole genome shotgun (WGS) entry which is preliminary data.</text>
</comment>
<accession>A0ABT4DSQ3</accession>
<feature type="transmembrane region" description="Helical" evidence="1">
    <location>
        <begin position="280"/>
        <end position="300"/>
    </location>
</feature>
<dbReference type="PANTHER" id="PTHR39177">
    <property type="entry name" value="ABC TRANSPORTER PERMEASE YTRC-RELATED"/>
    <property type="match status" value="1"/>
</dbReference>
<keyword evidence="1" id="KW-0472">Membrane</keyword>
<dbReference type="RefSeq" id="WP_087431722.1">
    <property type="nucleotide sequence ID" value="NZ_JAMDLV010000034.1"/>
</dbReference>
<feature type="transmembrane region" description="Helical" evidence="1">
    <location>
        <begin position="157"/>
        <end position="177"/>
    </location>
</feature>
<dbReference type="InterPro" id="IPR053046">
    <property type="entry name" value="ABC-5_transporter"/>
</dbReference>
<gene>
    <name evidence="2" type="ORF">M5X09_06195</name>
</gene>
<feature type="transmembrane region" description="Helical" evidence="1">
    <location>
        <begin position="240"/>
        <end position="260"/>
    </location>
</feature>
<feature type="transmembrane region" description="Helical" evidence="1">
    <location>
        <begin position="110"/>
        <end position="137"/>
    </location>
</feature>
<evidence type="ECO:0000313" key="2">
    <source>
        <dbReference type="EMBL" id="MCY9519273.1"/>
    </source>
</evidence>
<name>A0ABT4DSQ3_9BACL</name>
<feature type="transmembrane region" description="Helical" evidence="1">
    <location>
        <begin position="20"/>
        <end position="38"/>
    </location>
</feature>
<protein>
    <submittedName>
        <fullName evidence="2">Acetoin ABC transporter permease</fullName>
    </submittedName>
</protein>
<dbReference type="InterPro" id="IPR023264">
    <property type="entry name" value="ABC_transptr_acetoin_YtrC/YtrD"/>
</dbReference>
<evidence type="ECO:0000313" key="3">
    <source>
        <dbReference type="Proteomes" id="UP001207626"/>
    </source>
</evidence>
<feature type="transmembrane region" description="Helical" evidence="1">
    <location>
        <begin position="70"/>
        <end position="89"/>
    </location>
</feature>
<feature type="transmembrane region" description="Helical" evidence="1">
    <location>
        <begin position="306"/>
        <end position="323"/>
    </location>
</feature>
<dbReference type="PANTHER" id="PTHR39177:SF1">
    <property type="entry name" value="ABC TRANSPORTER PERMEASE YTRC-RELATED"/>
    <property type="match status" value="1"/>
</dbReference>
<dbReference type="Proteomes" id="UP001207626">
    <property type="component" value="Unassembled WGS sequence"/>
</dbReference>
<keyword evidence="3" id="KW-1185">Reference proteome</keyword>
<keyword evidence="1" id="KW-1133">Transmembrane helix</keyword>
<feature type="transmembrane region" description="Helical" evidence="1">
    <location>
        <begin position="189"/>
        <end position="210"/>
    </location>
</feature>
<proteinExistence type="predicted"/>
<dbReference type="EMBL" id="JAMDLW010000007">
    <property type="protein sequence ID" value="MCY9519273.1"/>
    <property type="molecule type" value="Genomic_DNA"/>
</dbReference>
<organism evidence="2 3">
    <name type="scientific">Paenibacillus apiarius</name>
    <dbReference type="NCBI Taxonomy" id="46240"/>
    <lineage>
        <taxon>Bacteria</taxon>
        <taxon>Bacillati</taxon>
        <taxon>Bacillota</taxon>
        <taxon>Bacilli</taxon>
        <taxon>Bacillales</taxon>
        <taxon>Paenibacillaceae</taxon>
        <taxon>Paenibacillus</taxon>
    </lineage>
</organism>